<feature type="non-terminal residue" evidence="3">
    <location>
        <position position="1"/>
    </location>
</feature>
<keyword evidence="2" id="KW-1133">Transmembrane helix</keyword>
<reference evidence="3 4" key="1">
    <citation type="submission" date="2018-08" db="EMBL/GenBank/DDBJ databases">
        <title>Actinomadura jelena sp. nov., a novel Actinomycete isolated from soil in Chad.</title>
        <authorList>
            <person name="Shi L."/>
        </authorList>
    </citation>
    <scope>NUCLEOTIDE SEQUENCE [LARGE SCALE GENOMIC DNA]</scope>
    <source>
        <strain evidence="3 4">NEAU-G17</strain>
    </source>
</reference>
<proteinExistence type="predicted"/>
<dbReference type="AlphaFoldDB" id="A0A372JH29"/>
<gene>
    <name evidence="3" type="ORF">DZF91_23760</name>
</gene>
<dbReference type="Proteomes" id="UP000261811">
    <property type="component" value="Unassembled WGS sequence"/>
</dbReference>
<evidence type="ECO:0000313" key="3">
    <source>
        <dbReference type="EMBL" id="RFU39184.1"/>
    </source>
</evidence>
<dbReference type="EMBL" id="QURH01000518">
    <property type="protein sequence ID" value="RFU39184.1"/>
    <property type="molecule type" value="Genomic_DNA"/>
</dbReference>
<keyword evidence="4" id="KW-1185">Reference proteome</keyword>
<accession>A0A372JH29</accession>
<organism evidence="3 4">
    <name type="scientific">Actinomadura logoneensis</name>
    <dbReference type="NCBI Taxonomy" id="2293572"/>
    <lineage>
        <taxon>Bacteria</taxon>
        <taxon>Bacillati</taxon>
        <taxon>Actinomycetota</taxon>
        <taxon>Actinomycetes</taxon>
        <taxon>Streptosporangiales</taxon>
        <taxon>Thermomonosporaceae</taxon>
        <taxon>Actinomadura</taxon>
    </lineage>
</organism>
<protein>
    <submittedName>
        <fullName evidence="3">Uncharacterized protein</fullName>
    </submittedName>
</protein>
<evidence type="ECO:0000313" key="4">
    <source>
        <dbReference type="Proteomes" id="UP000261811"/>
    </source>
</evidence>
<feature type="transmembrane region" description="Helical" evidence="2">
    <location>
        <begin position="41"/>
        <end position="60"/>
    </location>
</feature>
<name>A0A372JH29_9ACTN</name>
<keyword evidence="2" id="KW-0472">Membrane</keyword>
<feature type="region of interest" description="Disordered" evidence="1">
    <location>
        <begin position="1"/>
        <end position="33"/>
    </location>
</feature>
<keyword evidence="2" id="KW-0812">Transmembrane</keyword>
<dbReference type="RefSeq" id="WP_199486842.1">
    <property type="nucleotide sequence ID" value="NZ_QURH01000518.1"/>
</dbReference>
<evidence type="ECO:0000256" key="2">
    <source>
        <dbReference type="SAM" id="Phobius"/>
    </source>
</evidence>
<sequence>APARPAAPAKPAPKPVRAHVHRPPHPVAASRPRRHAGLTTPLIFVILAIVISAGVAALFAA</sequence>
<evidence type="ECO:0000256" key="1">
    <source>
        <dbReference type="SAM" id="MobiDB-lite"/>
    </source>
</evidence>
<comment type="caution">
    <text evidence="3">The sequence shown here is derived from an EMBL/GenBank/DDBJ whole genome shotgun (WGS) entry which is preliminary data.</text>
</comment>